<evidence type="ECO:0000256" key="2">
    <source>
        <dbReference type="SAM" id="SignalP"/>
    </source>
</evidence>
<name>A0A940PQP2_9MICO</name>
<dbReference type="PROSITE" id="PS51257">
    <property type="entry name" value="PROKAR_LIPOPROTEIN"/>
    <property type="match status" value="1"/>
</dbReference>
<dbReference type="EMBL" id="JAFIDA010000001">
    <property type="protein sequence ID" value="MBP1324792.1"/>
    <property type="molecule type" value="Genomic_DNA"/>
</dbReference>
<evidence type="ECO:0000313" key="3">
    <source>
        <dbReference type="EMBL" id="MBP1324792.1"/>
    </source>
</evidence>
<reference evidence="3" key="1">
    <citation type="submission" date="2021-02" db="EMBL/GenBank/DDBJ databases">
        <title>Sequencing the genomes of 1000 actinobacteria strains.</title>
        <authorList>
            <person name="Klenk H.-P."/>
        </authorList>
    </citation>
    <scope>NUCLEOTIDE SEQUENCE</scope>
    <source>
        <strain evidence="3">DSM 22850</strain>
    </source>
</reference>
<feature type="compositionally biased region" description="Basic and acidic residues" evidence="1">
    <location>
        <begin position="204"/>
        <end position="215"/>
    </location>
</feature>
<feature type="region of interest" description="Disordered" evidence="1">
    <location>
        <begin position="182"/>
        <end position="230"/>
    </location>
</feature>
<feature type="compositionally biased region" description="Low complexity" evidence="1">
    <location>
        <begin position="216"/>
        <end position="230"/>
    </location>
</feature>
<dbReference type="AlphaFoldDB" id="A0A940PQP2"/>
<evidence type="ECO:0000313" key="4">
    <source>
        <dbReference type="Proteomes" id="UP000675163"/>
    </source>
</evidence>
<feature type="chain" id="PRO_5039444850" description="Lipoprotein" evidence="2">
    <location>
        <begin position="21"/>
        <end position="230"/>
    </location>
</feature>
<dbReference type="RefSeq" id="WP_209703920.1">
    <property type="nucleotide sequence ID" value="NZ_JAFIDA010000001.1"/>
</dbReference>
<organism evidence="3 4">
    <name type="scientific">Leucobacter exalbidus</name>
    <dbReference type="NCBI Taxonomy" id="662960"/>
    <lineage>
        <taxon>Bacteria</taxon>
        <taxon>Bacillati</taxon>
        <taxon>Actinomycetota</taxon>
        <taxon>Actinomycetes</taxon>
        <taxon>Micrococcales</taxon>
        <taxon>Microbacteriaceae</taxon>
        <taxon>Leucobacter</taxon>
    </lineage>
</organism>
<sequence>MKLRARAAALAIAATGLLLAGCSAGAGSAEPKPKPEVLSASEAGGIYLDAVCPVNQAWDAADVELDRLRLTISRGEPDTRRFASAMNKVAAASKTAANDLDPKTLDTDGHVWPKDALTEVAAVQRTLTSDQAQATKVAKFGVNQVLGYEWDGAEDLGAAASAARAALGLPADGENACQQWHDQVAADEAAAKKAAADSGSTGKDSAEKSPAEKPASKPAQKSSSDSSSTS</sequence>
<accession>A0A940PQP2</accession>
<gene>
    <name evidence="3" type="ORF">JOF28_000024</name>
</gene>
<keyword evidence="2" id="KW-0732">Signal</keyword>
<evidence type="ECO:0008006" key="5">
    <source>
        <dbReference type="Google" id="ProtNLM"/>
    </source>
</evidence>
<comment type="caution">
    <text evidence="3">The sequence shown here is derived from an EMBL/GenBank/DDBJ whole genome shotgun (WGS) entry which is preliminary data.</text>
</comment>
<feature type="signal peptide" evidence="2">
    <location>
        <begin position="1"/>
        <end position="20"/>
    </location>
</feature>
<protein>
    <recommendedName>
        <fullName evidence="5">Lipoprotein</fullName>
    </recommendedName>
</protein>
<keyword evidence="4" id="KW-1185">Reference proteome</keyword>
<evidence type="ECO:0000256" key="1">
    <source>
        <dbReference type="SAM" id="MobiDB-lite"/>
    </source>
</evidence>
<proteinExistence type="predicted"/>
<dbReference type="Proteomes" id="UP000675163">
    <property type="component" value="Unassembled WGS sequence"/>
</dbReference>